<feature type="domain" description="PARP catalytic" evidence="1">
    <location>
        <begin position="54"/>
        <end position="250"/>
    </location>
</feature>
<sequence length="251" mass="28694">MNEATTSIYRQTSACQLVKQKHSSILSRIYNWLGTLPSRYQIDKVEFVFNAGRYRMFLGHIETVENRQTQAQFQPKLHEENSFTERQRVLDRLDSLCQQVSHNRQARIVRMWHGCRKNALPNLLSDGFATLGTLDDGWYGKGMYFTSSAKYAARYCPESGGCLIMCYIALLNPFPVVSADAPLNVSPTKFRFYGHGNFKNYQCHYIPVSPIGSESAMDYRPPPTGTDDAIYDELVVFQEPSILPQVVVHFK</sequence>
<dbReference type="GO" id="GO:0003950">
    <property type="term" value="F:NAD+ poly-ADP-ribosyltransferase activity"/>
    <property type="evidence" value="ECO:0007669"/>
    <property type="project" value="InterPro"/>
</dbReference>
<accession>A0A816EUB6</accession>
<evidence type="ECO:0000313" key="2">
    <source>
        <dbReference type="EMBL" id="CAF1650480.1"/>
    </source>
</evidence>
<dbReference type="Pfam" id="PF00644">
    <property type="entry name" value="PARP"/>
    <property type="match status" value="1"/>
</dbReference>
<evidence type="ECO:0000313" key="3">
    <source>
        <dbReference type="Proteomes" id="UP000663828"/>
    </source>
</evidence>
<dbReference type="AlphaFoldDB" id="A0A816EUB6"/>
<gene>
    <name evidence="2" type="ORF">XAT740_LOCUS54870</name>
</gene>
<dbReference type="EMBL" id="CAJNOR010010025">
    <property type="protein sequence ID" value="CAF1650480.1"/>
    <property type="molecule type" value="Genomic_DNA"/>
</dbReference>
<reference evidence="2" key="1">
    <citation type="submission" date="2021-02" db="EMBL/GenBank/DDBJ databases">
        <authorList>
            <person name="Nowell W R."/>
        </authorList>
    </citation>
    <scope>NUCLEOTIDE SEQUENCE</scope>
</reference>
<keyword evidence="3" id="KW-1185">Reference proteome</keyword>
<proteinExistence type="predicted"/>
<dbReference type="Proteomes" id="UP000663828">
    <property type="component" value="Unassembled WGS sequence"/>
</dbReference>
<dbReference type="InterPro" id="IPR012317">
    <property type="entry name" value="Poly(ADP-ribose)pol_cat_dom"/>
</dbReference>
<dbReference type="SUPFAM" id="SSF56399">
    <property type="entry name" value="ADP-ribosylation"/>
    <property type="match status" value="1"/>
</dbReference>
<comment type="caution">
    <text evidence="2">The sequence shown here is derived from an EMBL/GenBank/DDBJ whole genome shotgun (WGS) entry which is preliminary data.</text>
</comment>
<organism evidence="2 3">
    <name type="scientific">Adineta ricciae</name>
    <name type="common">Rotifer</name>
    <dbReference type="NCBI Taxonomy" id="249248"/>
    <lineage>
        <taxon>Eukaryota</taxon>
        <taxon>Metazoa</taxon>
        <taxon>Spiralia</taxon>
        <taxon>Gnathifera</taxon>
        <taxon>Rotifera</taxon>
        <taxon>Eurotatoria</taxon>
        <taxon>Bdelloidea</taxon>
        <taxon>Adinetida</taxon>
        <taxon>Adinetidae</taxon>
        <taxon>Adineta</taxon>
    </lineage>
</organism>
<evidence type="ECO:0000259" key="1">
    <source>
        <dbReference type="Pfam" id="PF00644"/>
    </source>
</evidence>
<protein>
    <recommendedName>
        <fullName evidence="1">PARP catalytic domain-containing protein</fullName>
    </recommendedName>
</protein>
<dbReference type="Gene3D" id="3.90.228.10">
    <property type="match status" value="1"/>
</dbReference>
<name>A0A816EUB6_ADIRI</name>